<evidence type="ECO:0000256" key="1">
    <source>
        <dbReference type="ARBA" id="ARBA00008613"/>
    </source>
</evidence>
<gene>
    <name evidence="7" type="ORF">INT43_007004</name>
</gene>
<dbReference type="AlphaFoldDB" id="A0A8H7UHM9"/>
<comment type="similarity">
    <text evidence="1 5">Belongs to the V-ATPase H subunit family.</text>
</comment>
<dbReference type="EMBL" id="JAEPQZ010000004">
    <property type="protein sequence ID" value="KAG2182077.1"/>
    <property type="molecule type" value="Genomic_DNA"/>
</dbReference>
<dbReference type="GO" id="GO:0000329">
    <property type="term" value="C:fungal-type vacuole membrane"/>
    <property type="evidence" value="ECO:0007669"/>
    <property type="project" value="TreeGrafter"/>
</dbReference>
<dbReference type="Pfam" id="PF11698">
    <property type="entry name" value="V-ATPase_H_C"/>
    <property type="match status" value="1"/>
</dbReference>
<dbReference type="InterPro" id="IPR011987">
    <property type="entry name" value="ATPase_V1-cplx_hsu_C"/>
</dbReference>
<keyword evidence="3 5" id="KW-0375">Hydrogen ion transport</keyword>
<comment type="caution">
    <text evidence="7">The sequence shown here is derived from an EMBL/GenBank/DDBJ whole genome shotgun (WGS) entry which is preliminary data.</text>
</comment>
<organism evidence="7 8">
    <name type="scientific">Mortierella isabellina</name>
    <name type="common">Filamentous fungus</name>
    <name type="synonym">Umbelopsis isabellina</name>
    <dbReference type="NCBI Taxonomy" id="91625"/>
    <lineage>
        <taxon>Eukaryota</taxon>
        <taxon>Fungi</taxon>
        <taxon>Fungi incertae sedis</taxon>
        <taxon>Mucoromycota</taxon>
        <taxon>Mucoromycotina</taxon>
        <taxon>Umbelopsidomycetes</taxon>
        <taxon>Umbelopsidales</taxon>
        <taxon>Umbelopsidaceae</taxon>
        <taxon>Umbelopsis</taxon>
    </lineage>
</organism>
<name>A0A8H7UHM9_MORIS</name>
<dbReference type="SUPFAM" id="SSF48371">
    <property type="entry name" value="ARM repeat"/>
    <property type="match status" value="1"/>
</dbReference>
<dbReference type="Gene3D" id="1.25.40.150">
    <property type="entry name" value="V-type ATPase, subunit H, C-terminal domain"/>
    <property type="match status" value="1"/>
</dbReference>
<comment type="function">
    <text evidence="5">Subunit of the V1 complex of vacuolar(H+)-ATPase (V-ATPase), a multisubunit enzyme composed of a peripheral complex (V1) that hydrolyzes ATP and a membrane integral complex (V0) that translocates protons. V-ATPase is responsible for acidifying and maintaining the pH of intracellular compartments.</text>
</comment>
<evidence type="ECO:0000256" key="5">
    <source>
        <dbReference type="PIRNR" id="PIRNR032184"/>
    </source>
</evidence>
<proteinExistence type="inferred from homology"/>
<keyword evidence="4 5" id="KW-0406">Ion transport</keyword>
<evidence type="ECO:0000313" key="7">
    <source>
        <dbReference type="EMBL" id="KAG2182077.1"/>
    </source>
</evidence>
<dbReference type="GO" id="GO:0000221">
    <property type="term" value="C:vacuolar proton-transporting V-type ATPase, V1 domain"/>
    <property type="evidence" value="ECO:0007669"/>
    <property type="project" value="UniProtKB-UniRule"/>
</dbReference>
<accession>A0A8H7UHM9</accession>
<keyword evidence="8" id="KW-1185">Reference proteome</keyword>
<dbReference type="OrthoDB" id="10263554at2759"/>
<evidence type="ECO:0000313" key="8">
    <source>
        <dbReference type="Proteomes" id="UP000654370"/>
    </source>
</evidence>
<dbReference type="InterPro" id="IPR011989">
    <property type="entry name" value="ARM-like"/>
</dbReference>
<dbReference type="PANTHER" id="PTHR10698:SF0">
    <property type="entry name" value="V-TYPE PROTON ATPASE SUBUNIT H"/>
    <property type="match status" value="1"/>
</dbReference>
<dbReference type="Pfam" id="PF03224">
    <property type="entry name" value="V-ATPase_H_N"/>
    <property type="match status" value="2"/>
</dbReference>
<dbReference type="InterPro" id="IPR004908">
    <property type="entry name" value="ATPase_V1-cplx_hsu"/>
</dbReference>
<evidence type="ECO:0000259" key="6">
    <source>
        <dbReference type="Pfam" id="PF11698"/>
    </source>
</evidence>
<comment type="subunit">
    <text evidence="5">V-ATPase is a heteromultimeric enzyme made up of two complexes: the ATP-hydrolytic V1 complex and the proton translocation V0 complex.</text>
</comment>
<evidence type="ECO:0000256" key="4">
    <source>
        <dbReference type="ARBA" id="ARBA00023065"/>
    </source>
</evidence>
<keyword evidence="2 5" id="KW-0813">Transport</keyword>
<dbReference type="PANTHER" id="PTHR10698">
    <property type="entry name" value="V-TYPE PROTON ATPASE SUBUNIT H"/>
    <property type="match status" value="1"/>
</dbReference>
<protein>
    <recommendedName>
        <fullName evidence="5">V-type proton ATPase subunit H</fullName>
    </recommendedName>
</protein>
<sequence>MADNTDSVPEVPLALVSNSFLEGKIAQMRNRPVPWEGYQRANLITSEQFDLIQRIDKKSPEEVKALVDERGDTYANLYLHLLDTLNRPDTIQHVLLLIDNFLTGEISICLLAWRDPNFSDIHRYFIDHEEHVRYFHEASKKNSSYPFEPLFKYASIFLASLSLIVHSRNMNHRRHLRVNDDFVPLQASKILTIFACSASSPASVDLSPYFSWVATQLQGDDLRLVDLVVQELESVLRVREYRLTFWNTTKAPEALINILRRVSPGPQMQYQVIFCLWLLTFDSQIAATINRQYDVIPLLVDIAKSAIKEKVIRVVIATFRNLVEKQPEANLAAMLVAKLLPFTENLSTRKWSDSDILEDIEYLKNELQENFQSLSTFEEYSSEVETGKLTWSPPHKSEVFWKENAQRLNEQDYRLLRILARLLSTSQNPLVLSIAAHDIGQYVKYSSKDAKKIVQEIGAKQRIMELMTHEDQDVRYQALSAVQKYMTNAWEF</sequence>
<dbReference type="Gene3D" id="1.25.10.10">
    <property type="entry name" value="Leucine-rich Repeat Variant"/>
    <property type="match status" value="1"/>
</dbReference>
<feature type="domain" description="ATPase V1 complex subunit H C-terminal" evidence="6">
    <location>
        <begin position="374"/>
        <end position="490"/>
    </location>
</feature>
<dbReference type="Proteomes" id="UP000654370">
    <property type="component" value="Unassembled WGS sequence"/>
</dbReference>
<evidence type="ECO:0000256" key="2">
    <source>
        <dbReference type="ARBA" id="ARBA00022448"/>
    </source>
</evidence>
<evidence type="ECO:0000256" key="3">
    <source>
        <dbReference type="ARBA" id="ARBA00022781"/>
    </source>
</evidence>
<dbReference type="InterPro" id="IPR038497">
    <property type="entry name" value="ATPase_V1-cplx_hsu_C_sf"/>
</dbReference>
<dbReference type="GO" id="GO:0046961">
    <property type="term" value="F:proton-transporting ATPase activity, rotational mechanism"/>
    <property type="evidence" value="ECO:0007669"/>
    <property type="project" value="UniProtKB-UniRule"/>
</dbReference>
<dbReference type="PIRSF" id="PIRSF032184">
    <property type="entry name" value="ATPase_V1_H"/>
    <property type="match status" value="1"/>
</dbReference>
<dbReference type="InterPro" id="IPR016024">
    <property type="entry name" value="ARM-type_fold"/>
</dbReference>
<reference evidence="7" key="1">
    <citation type="submission" date="2020-12" db="EMBL/GenBank/DDBJ databases">
        <title>Metabolic potential, ecology and presence of endohyphal bacteria is reflected in genomic diversity of Mucoromycotina.</title>
        <authorList>
            <person name="Muszewska A."/>
            <person name="Okrasinska A."/>
            <person name="Steczkiewicz K."/>
            <person name="Drgas O."/>
            <person name="Orlowska M."/>
            <person name="Perlinska-Lenart U."/>
            <person name="Aleksandrzak-Piekarczyk T."/>
            <person name="Szatraj K."/>
            <person name="Zielenkiewicz U."/>
            <person name="Pilsyk S."/>
            <person name="Malc E."/>
            <person name="Mieczkowski P."/>
            <person name="Kruszewska J.S."/>
            <person name="Biernat P."/>
            <person name="Pawlowska J."/>
        </authorList>
    </citation>
    <scope>NUCLEOTIDE SEQUENCE</scope>
    <source>
        <strain evidence="7">WA0000067209</strain>
    </source>
</reference>